<evidence type="ECO:0000313" key="1">
    <source>
        <dbReference type="EMBL" id="UYU30279.1"/>
    </source>
</evidence>
<reference evidence="1 2" key="1">
    <citation type="submission" date="2021-05" db="EMBL/GenBank/DDBJ databases">
        <title>Isolation, identification, and the growth promoting effects of Pantoea dispersa strain YSD J2 from the aboveground leaves of Cyperus esculentus L.Var. Sativus.</title>
        <authorList>
            <person name="Wang S."/>
            <person name="Tang X.M."/>
            <person name="Huang Y.N."/>
        </authorList>
    </citation>
    <scope>NUCLEOTIDE SEQUENCE [LARGE SCALE GENOMIC DNA]</scope>
    <source>
        <strain evidence="2">YSD YN2</strain>
    </source>
</reference>
<dbReference type="EMBL" id="CP074352">
    <property type="protein sequence ID" value="UYU30279.1"/>
    <property type="molecule type" value="Genomic_DNA"/>
</dbReference>
<dbReference type="InterPro" id="IPR046227">
    <property type="entry name" value="DUF6260"/>
</dbReference>
<dbReference type="RefSeq" id="WP_264384097.1">
    <property type="nucleotide sequence ID" value="NZ_CP074352.1"/>
</dbReference>
<gene>
    <name evidence="1" type="ORF">KFZ77_10220</name>
</gene>
<dbReference type="Proteomes" id="UP001156318">
    <property type="component" value="Chromosome"/>
</dbReference>
<keyword evidence="1" id="KW-0946">Virion</keyword>
<organism evidence="1 2">
    <name type="scientific">Siccibacter colletis</name>
    <dbReference type="NCBI Taxonomy" id="1505757"/>
    <lineage>
        <taxon>Bacteria</taxon>
        <taxon>Pseudomonadati</taxon>
        <taxon>Pseudomonadota</taxon>
        <taxon>Gammaproteobacteria</taxon>
        <taxon>Enterobacterales</taxon>
        <taxon>Enterobacteriaceae</taxon>
        <taxon>Siccibacter</taxon>
    </lineage>
</organism>
<proteinExistence type="predicted"/>
<keyword evidence="1" id="KW-0167">Capsid protein</keyword>
<accession>A0ABY6JCF8</accession>
<dbReference type="Pfam" id="PF19774">
    <property type="entry name" value="DUF6260"/>
    <property type="match status" value="1"/>
</dbReference>
<evidence type="ECO:0000313" key="2">
    <source>
        <dbReference type="Proteomes" id="UP001156318"/>
    </source>
</evidence>
<keyword evidence="2" id="KW-1185">Reference proteome</keyword>
<protein>
    <submittedName>
        <fullName evidence="1">Phage coat protein</fullName>
    </submittedName>
</protein>
<name>A0ABY6JCF8_9ENTR</name>
<sequence>MFVYSKKIGQETGNLEINQEQFQSLTAERNASAQAAADFLARASFRGIAENAPRIDAVNAVDDIRRLYRAFDTTVLQQFEPNTEFTLLNDLMPLSRSVRLEQSRYDYARTGGRGWAHTSMSGQVGAALDARSYTFDGTMVPIHDSGFKFEWRDPIFNSPSALQSQADAQRGSVEDVQRRYVDYIFNGFRDKAGNFAVFDGLTWKGLKDDERVAQIDLGASGLNIDFTSPTATSQQMRAGAIALRDQLRRINSQYADQTWYVSGEIISNLERFFSDNYQSGTVMDEILKLTGVAAIKEDSQLTGNEIVIVPLGSGVIAPIVGQAIGTVASPRPEYNSDYIWRTWGAMGLMVKQDINNKYSVIHASS</sequence>